<dbReference type="Pfam" id="PF20060">
    <property type="entry name" value="DUF6459"/>
    <property type="match status" value="1"/>
</dbReference>
<evidence type="ECO:0000313" key="3">
    <source>
        <dbReference type="Proteomes" id="UP001589894"/>
    </source>
</evidence>
<comment type="caution">
    <text evidence="2">The sequence shown here is derived from an EMBL/GenBank/DDBJ whole genome shotgun (WGS) entry which is preliminary data.</text>
</comment>
<feature type="compositionally biased region" description="Gly residues" evidence="1">
    <location>
        <begin position="124"/>
        <end position="140"/>
    </location>
</feature>
<organism evidence="2 3">
    <name type="scientific">Plantactinospora siamensis</name>
    <dbReference type="NCBI Taxonomy" id="555372"/>
    <lineage>
        <taxon>Bacteria</taxon>
        <taxon>Bacillati</taxon>
        <taxon>Actinomycetota</taxon>
        <taxon>Actinomycetes</taxon>
        <taxon>Micromonosporales</taxon>
        <taxon>Micromonosporaceae</taxon>
        <taxon>Plantactinospora</taxon>
    </lineage>
</organism>
<proteinExistence type="predicted"/>
<dbReference type="RefSeq" id="WP_377337214.1">
    <property type="nucleotide sequence ID" value="NZ_JBHLUE010000004.1"/>
</dbReference>
<feature type="region of interest" description="Disordered" evidence="1">
    <location>
        <begin position="52"/>
        <end position="147"/>
    </location>
</feature>
<dbReference type="InterPro" id="IPR045596">
    <property type="entry name" value="DUF6459"/>
</dbReference>
<sequence>MAEVVEMAPARTTTRTRAAVRVRPVPPLDPPFEDESLPYAWWREPPGQLALDLGAAGRNAGPRPGAGRPRNTASGQRVGAAGHRGATAASAGTPPPAGAVSVRGAGAGVTTSLAPAPATAGGPAAAGGTPGTGGSPGAGTMGASQEARRAARHVLGSCLEILDGHRPIGHVRRLCAPTAVLTLTDCLTAATRRLAHPANPSGRRYAPLRIRAVRVCEPAPGVAEVAAVLGRGDRSWAMALRLERRAGRWLSATIDLL</sequence>
<feature type="compositionally biased region" description="Low complexity" evidence="1">
    <location>
        <begin position="54"/>
        <end position="71"/>
    </location>
</feature>
<dbReference type="EMBL" id="JBHLUE010000004">
    <property type="protein sequence ID" value="MFC0564269.1"/>
    <property type="molecule type" value="Genomic_DNA"/>
</dbReference>
<gene>
    <name evidence="2" type="ORF">ACFFHU_08835</name>
</gene>
<dbReference type="Proteomes" id="UP001589894">
    <property type="component" value="Unassembled WGS sequence"/>
</dbReference>
<reference evidence="2 3" key="1">
    <citation type="submission" date="2024-09" db="EMBL/GenBank/DDBJ databases">
        <authorList>
            <person name="Sun Q."/>
            <person name="Mori K."/>
        </authorList>
    </citation>
    <scope>NUCLEOTIDE SEQUENCE [LARGE SCALE GENOMIC DNA]</scope>
    <source>
        <strain evidence="2 3">TBRC 2205</strain>
    </source>
</reference>
<name>A0ABV6NU10_9ACTN</name>
<evidence type="ECO:0000313" key="2">
    <source>
        <dbReference type="EMBL" id="MFC0564269.1"/>
    </source>
</evidence>
<protein>
    <submittedName>
        <fullName evidence="2">Rv3235 family protein</fullName>
    </submittedName>
</protein>
<feature type="compositionally biased region" description="Low complexity" evidence="1">
    <location>
        <begin position="79"/>
        <end position="123"/>
    </location>
</feature>
<keyword evidence="3" id="KW-1185">Reference proteome</keyword>
<accession>A0ABV6NU10</accession>
<evidence type="ECO:0000256" key="1">
    <source>
        <dbReference type="SAM" id="MobiDB-lite"/>
    </source>
</evidence>